<evidence type="ECO:0000256" key="4">
    <source>
        <dbReference type="ARBA" id="ARBA00022723"/>
    </source>
</evidence>
<keyword evidence="6 8" id="KW-0378">Hydrolase</keyword>
<comment type="subunit">
    <text evidence="8">Associates with the 60S ribosomal subunit of the 80S translational complex.</text>
</comment>
<dbReference type="PRINTS" id="PR00599">
    <property type="entry name" value="MAPEPTIDASE"/>
</dbReference>
<sequence length="554" mass="63842">MINTDLGKKQNNTSSENNNVKDDTNGKTYDHICSQSNVKISEHVEKRTENFKLKLSDNFTSDRNYLRVRDCEAEENKMKDSSNNVAEFESNVCTMNEKQSSNNLREGNDTETYEEKREYAEEGVEKVDMDSYPNSSEKEKLSVVEENEDLCSGCSKRLLKKLSCPVCLKNKIVSYFCSQECFKNSWRNHVKIHEEGKKNNEEEGEKKNNFMEIVKKELSPKYFNPMNRKYWVYDDHLKHFVNFTFTGHVRPWPISRMNDVPRHIERPDYAITSIPESELKYKRKSDIYINNEDEIKRIREACTLGRKTLDYAHSLVSPGITTDEIDKKVHDFIVKHDAYPSTLNYYKFPKSCCTSVNEIVCHGIPDYRPLKNGDIINIDISVFFKGVHADLNETYFVGDATNISNEAKELVQTCYFSLMEAIMKCKPGMLYKNIGNIIDAYVSKKNFSVVRTYSGHGVGKLFHSNPTIPHFRKNKAVGIMKPGHVFTIEPMINQGHYSDVLWPDKWTSATSDGKLSAQFEHTLLITDKGVEILTKRTEDSPSLGFDTKDDLYTA</sequence>
<evidence type="ECO:0000256" key="6">
    <source>
        <dbReference type="ARBA" id="ARBA00022801"/>
    </source>
</evidence>
<feature type="binding site" evidence="8">
    <location>
        <position position="520"/>
    </location>
    <ligand>
        <name>Zn(2+)</name>
        <dbReference type="ChEBI" id="CHEBI:29105"/>
        <label>4</label>
        <note>catalytic</note>
    </ligand>
</feature>
<gene>
    <name evidence="14" type="ORF">POVCU1_015710</name>
    <name evidence="13" type="ORF">POVCU2_0017570</name>
</gene>
<evidence type="ECO:0000256" key="5">
    <source>
        <dbReference type="ARBA" id="ARBA00022771"/>
    </source>
</evidence>
<proteinExistence type="inferred from homology"/>
<feature type="domain" description="C6H2-type" evidence="12">
    <location>
        <begin position="148"/>
        <end position="200"/>
    </location>
</feature>
<keyword evidence="4 8" id="KW-0479">Metal-binding</keyword>
<comment type="catalytic activity">
    <reaction evidence="8 10">
        <text>Release of N-terminal amino acids, preferentially methionine, from peptides and arylamides.</text>
        <dbReference type="EC" id="3.4.11.18"/>
    </reaction>
</comment>
<dbReference type="PROSITE" id="PS00680">
    <property type="entry name" value="MAP_1"/>
    <property type="match status" value="1"/>
</dbReference>
<evidence type="ECO:0000313" key="15">
    <source>
        <dbReference type="Proteomes" id="UP000078546"/>
    </source>
</evidence>
<dbReference type="EC" id="3.4.11.18" evidence="10"/>
<comment type="function">
    <text evidence="8 10">Cotranslationally removes the N-terminal methionine from nascent proteins. The N-terminal methionine is often cleaved when the second residue in the primary sequence is small and uncharged (Met-Ala-, Cys, Gly, Pro, Ser, Thr, or Val).</text>
</comment>
<dbReference type="InterPro" id="IPR000994">
    <property type="entry name" value="Pept_M24"/>
</dbReference>
<accession>A0A1A8VQT1</accession>
<dbReference type="AlphaFoldDB" id="A0A1A8VQT1"/>
<evidence type="ECO:0000256" key="7">
    <source>
        <dbReference type="ARBA" id="ARBA00022833"/>
    </source>
</evidence>
<dbReference type="Proteomes" id="UP000078560">
    <property type="component" value="Unassembled WGS sequence"/>
</dbReference>
<dbReference type="GO" id="GO:0006508">
    <property type="term" value="P:proteolysis"/>
    <property type="evidence" value="ECO:0007669"/>
    <property type="project" value="UniProtKB-KW"/>
</dbReference>
<organism evidence="13 16">
    <name type="scientific">Plasmodium ovale curtisi</name>
    <dbReference type="NCBI Taxonomy" id="864141"/>
    <lineage>
        <taxon>Eukaryota</taxon>
        <taxon>Sar</taxon>
        <taxon>Alveolata</taxon>
        <taxon>Apicomplexa</taxon>
        <taxon>Aconoidasida</taxon>
        <taxon>Haemosporida</taxon>
        <taxon>Plasmodiidae</taxon>
        <taxon>Plasmodium</taxon>
        <taxon>Plasmodium (Plasmodium)</taxon>
    </lineage>
</organism>
<dbReference type="CDD" id="cd01086">
    <property type="entry name" value="MetAP1"/>
    <property type="match status" value="1"/>
</dbReference>
<dbReference type="GO" id="GO:0008270">
    <property type="term" value="F:zinc ion binding"/>
    <property type="evidence" value="ECO:0007669"/>
    <property type="project" value="UniProtKB-KW"/>
</dbReference>
<dbReference type="SUPFAM" id="SSF55920">
    <property type="entry name" value="Creatinase/aminopeptidase"/>
    <property type="match status" value="1"/>
</dbReference>
<dbReference type="Gene3D" id="3.90.230.10">
    <property type="entry name" value="Creatinase/methionine aminopeptidase superfamily"/>
    <property type="match status" value="1"/>
</dbReference>
<dbReference type="InterPro" id="IPR002467">
    <property type="entry name" value="Pept_M24A_MAP1"/>
</dbReference>
<comment type="similarity">
    <text evidence="8 9">Belongs to the peptidase M24A family. Methionine aminopeptidase type 1 subfamily.</text>
</comment>
<evidence type="ECO:0000313" key="14">
    <source>
        <dbReference type="EMBL" id="SBS88369.1"/>
    </source>
</evidence>
<dbReference type="InterPro" id="IPR001714">
    <property type="entry name" value="Pept_M24_MAP"/>
</dbReference>
<comment type="subcellular location">
    <subcellularLocation>
        <location evidence="8">Cytoplasm</location>
    </subcellularLocation>
</comment>
<feature type="binding site" evidence="8">
    <location>
        <position position="390"/>
    </location>
    <ligand>
        <name>Zn(2+)</name>
        <dbReference type="ChEBI" id="CHEBI:29105"/>
        <label>3</label>
    </ligand>
</feature>
<dbReference type="NCBIfam" id="TIGR00500">
    <property type="entry name" value="met_pdase_I"/>
    <property type="match status" value="1"/>
</dbReference>
<feature type="binding site" evidence="8">
    <location>
        <position position="362"/>
    </location>
    <ligand>
        <name>a protein</name>
        <dbReference type="ChEBI" id="CHEBI:16541"/>
    </ligand>
    <ligandPart>
        <name>N-terminal L-methionine residue</name>
        <dbReference type="ChEBI" id="CHEBI:64731"/>
    </ligandPart>
</feature>
<keyword evidence="5 9" id="KW-0863">Zinc-finger</keyword>
<dbReference type="GO" id="GO:0004239">
    <property type="term" value="F:initiator methionyl aminopeptidase activity"/>
    <property type="evidence" value="ECO:0007669"/>
    <property type="project" value="UniProtKB-UniRule"/>
</dbReference>
<dbReference type="InterPro" id="IPR031615">
    <property type="entry name" value="Zfn-C6H2"/>
</dbReference>
<evidence type="ECO:0000256" key="8">
    <source>
        <dbReference type="HAMAP-Rule" id="MF_03174"/>
    </source>
</evidence>
<feature type="binding site" evidence="8">
    <location>
        <position position="379"/>
    </location>
    <ligand>
        <name>Zn(2+)</name>
        <dbReference type="ChEBI" id="CHEBI:29105"/>
        <label>3</label>
    </ligand>
</feature>
<feature type="binding site" evidence="8">
    <location>
        <position position="456"/>
    </location>
    <ligand>
        <name>Zn(2+)</name>
        <dbReference type="ChEBI" id="CHEBI:29105"/>
        <label>4</label>
        <note>catalytic</note>
    </ligand>
</feature>
<feature type="binding site" evidence="8">
    <location>
        <position position="463"/>
    </location>
    <ligand>
        <name>a protein</name>
        <dbReference type="ChEBI" id="CHEBI:16541"/>
    </ligand>
    <ligandPart>
        <name>N-terminal L-methionine residue</name>
        <dbReference type="ChEBI" id="CHEBI:64731"/>
    </ligandPart>
</feature>
<keyword evidence="7" id="KW-0862">Zinc</keyword>
<feature type="binding site" evidence="8">
    <location>
        <position position="520"/>
    </location>
    <ligand>
        <name>Zn(2+)</name>
        <dbReference type="ChEBI" id="CHEBI:29105"/>
        <label>3</label>
    </ligand>
</feature>
<evidence type="ECO:0000256" key="10">
    <source>
        <dbReference type="RuleBase" id="RU003653"/>
    </source>
</evidence>
<dbReference type="PROSITE" id="PS52013">
    <property type="entry name" value="ZF_C6H2"/>
    <property type="match status" value="1"/>
</dbReference>
<feature type="region of interest" description="Disordered" evidence="11">
    <location>
        <begin position="1"/>
        <end position="28"/>
    </location>
</feature>
<feature type="region of interest" description="Disordered" evidence="11">
    <location>
        <begin position="119"/>
        <end position="139"/>
    </location>
</feature>
<comment type="cofactor">
    <cofactor evidence="10">
        <name>Co(2+)</name>
        <dbReference type="ChEBI" id="CHEBI:48828"/>
    </cofactor>
    <cofactor evidence="10">
        <name>Zn(2+)</name>
        <dbReference type="ChEBI" id="CHEBI:29105"/>
    </cofactor>
    <cofactor evidence="10">
        <name>Mn(2+)</name>
        <dbReference type="ChEBI" id="CHEBI:29035"/>
    </cofactor>
    <cofactor evidence="10">
        <name>Fe(2+)</name>
        <dbReference type="ChEBI" id="CHEBI:29033"/>
    </cofactor>
    <text evidence="10">Binds 2 divalent metal cations per subunit. Has a high-affinity and a low affinity metal-binding site. The true nature of the physiological cofactor is under debate. The enzyme is active with cobalt, zinc, manganese or divalent iron ions.</text>
</comment>
<reference evidence="15 16" key="2">
    <citation type="submission" date="2016-05" db="EMBL/GenBank/DDBJ databases">
        <authorList>
            <person name="Naeem Raeece"/>
        </authorList>
    </citation>
    <scope>NUCLEOTIDE SEQUENCE [LARGE SCALE GENOMIC DNA]</scope>
</reference>
<keyword evidence="2 8" id="KW-0963">Cytoplasm</keyword>
<dbReference type="Proteomes" id="UP000078546">
    <property type="component" value="Unassembled WGS sequence"/>
</dbReference>
<evidence type="ECO:0000256" key="9">
    <source>
        <dbReference type="PROSITE-ProRule" id="PRU01357"/>
    </source>
</evidence>
<protein>
    <recommendedName>
        <fullName evidence="10">Methionine aminopeptidase</fullName>
        <ecNumber evidence="10">3.4.11.18</ecNumber>
    </recommendedName>
</protein>
<feature type="binding site" evidence="8">
    <location>
        <position position="489"/>
    </location>
    <ligand>
        <name>Zn(2+)</name>
        <dbReference type="ChEBI" id="CHEBI:29105"/>
        <label>4</label>
        <note>catalytic</note>
    </ligand>
</feature>
<comment type="cofactor">
    <cofactor evidence="8">
        <name>Zn(2+)</name>
        <dbReference type="ChEBI" id="CHEBI:29105"/>
    </cofactor>
    <cofactor evidence="8">
        <name>Co(2+)</name>
        <dbReference type="ChEBI" id="CHEBI:48828"/>
    </cofactor>
    <cofactor evidence="8">
        <name>Mn(2+)</name>
        <dbReference type="ChEBI" id="CHEBI:29035"/>
    </cofactor>
    <cofactor evidence="8">
        <name>Fe(2+)</name>
        <dbReference type="ChEBI" id="CHEBI:29033"/>
    </cofactor>
    <text evidence="8">Binds 2 divalent metal cations per subunit. Has a high-affinity and a low affinity metal-binding site. The true nature of the physiological cofactor is under debate. The enzyme is active with zinc, cobalt, manganese or divalent iron ions. Has high activity with zinc; zinc cofactor is transferred into the active site region by the ZNG1 zinc chaperone.</text>
</comment>
<dbReference type="InterPro" id="IPR036005">
    <property type="entry name" value="Creatinase/aminopeptidase-like"/>
</dbReference>
<keyword evidence="3 8" id="KW-0645">Protease</keyword>
<evidence type="ECO:0000259" key="12">
    <source>
        <dbReference type="PROSITE" id="PS52013"/>
    </source>
</evidence>
<dbReference type="EMBL" id="FLQV01000289">
    <property type="protein sequence ID" value="SBS88369.1"/>
    <property type="molecule type" value="Genomic_DNA"/>
</dbReference>
<evidence type="ECO:0000256" key="11">
    <source>
        <dbReference type="SAM" id="MobiDB-lite"/>
    </source>
</evidence>
<dbReference type="VEuPathDB" id="PlasmoDB:PocGH01_08023700"/>
<dbReference type="Pfam" id="PF15801">
    <property type="entry name" value="zf-C6H2"/>
    <property type="match status" value="1"/>
</dbReference>
<evidence type="ECO:0000313" key="16">
    <source>
        <dbReference type="Proteomes" id="UP000078560"/>
    </source>
</evidence>
<evidence type="ECO:0000313" key="13">
    <source>
        <dbReference type="EMBL" id="SBS82869.1"/>
    </source>
</evidence>
<evidence type="ECO:0000256" key="1">
    <source>
        <dbReference type="ARBA" id="ARBA00022438"/>
    </source>
</evidence>
<evidence type="ECO:0000256" key="3">
    <source>
        <dbReference type="ARBA" id="ARBA00022670"/>
    </source>
</evidence>
<feature type="compositionally biased region" description="Basic and acidic residues" evidence="11">
    <location>
        <begin position="119"/>
        <end position="129"/>
    </location>
</feature>
<reference evidence="13" key="1">
    <citation type="submission" date="2016-05" db="EMBL/GenBank/DDBJ databases">
        <authorList>
            <person name="Lavstsen T."/>
            <person name="Jespersen J.S."/>
        </authorList>
    </citation>
    <scope>NUCLEOTIDE SEQUENCE [LARGE SCALE GENOMIC DNA]</scope>
</reference>
<dbReference type="GO" id="GO:0005829">
    <property type="term" value="C:cytosol"/>
    <property type="evidence" value="ECO:0007669"/>
    <property type="project" value="TreeGrafter"/>
</dbReference>
<dbReference type="PANTHER" id="PTHR43330:SF7">
    <property type="entry name" value="METHIONINE AMINOPEPTIDASE 1"/>
    <property type="match status" value="1"/>
</dbReference>
<evidence type="ECO:0000256" key="2">
    <source>
        <dbReference type="ARBA" id="ARBA00022490"/>
    </source>
</evidence>
<dbReference type="EMBL" id="FLQU01000228">
    <property type="protein sequence ID" value="SBS82869.1"/>
    <property type="molecule type" value="Genomic_DNA"/>
</dbReference>
<dbReference type="PANTHER" id="PTHR43330">
    <property type="entry name" value="METHIONINE AMINOPEPTIDASE"/>
    <property type="match status" value="1"/>
</dbReference>
<dbReference type="HAMAP" id="MF_01974">
    <property type="entry name" value="MetAP_1"/>
    <property type="match status" value="1"/>
</dbReference>
<keyword evidence="1 8" id="KW-0031">Aminopeptidase</keyword>
<name>A0A1A8VQT1_PLAOA</name>
<dbReference type="GO" id="GO:0070006">
    <property type="term" value="F:metalloaminopeptidase activity"/>
    <property type="evidence" value="ECO:0007669"/>
    <property type="project" value="UniProtKB-UniRule"/>
</dbReference>
<feature type="compositionally biased region" description="Polar residues" evidence="11">
    <location>
        <begin position="1"/>
        <end position="18"/>
    </location>
</feature>
<feature type="compositionally biased region" description="Basic and acidic residues" evidence="11">
    <location>
        <begin position="19"/>
        <end position="28"/>
    </location>
</feature>
<dbReference type="Pfam" id="PF00557">
    <property type="entry name" value="Peptidase_M24"/>
    <property type="match status" value="1"/>
</dbReference>
<feature type="binding site" evidence="8">
    <location>
        <position position="390"/>
    </location>
    <ligand>
        <name>Zn(2+)</name>
        <dbReference type="ChEBI" id="CHEBI:29105"/>
        <label>4</label>
        <note>catalytic</note>
    </ligand>
</feature>